<evidence type="ECO:0000313" key="5">
    <source>
        <dbReference type="EMBL" id="SVB26928.1"/>
    </source>
</evidence>
<accession>A0A382CL25</accession>
<keyword evidence="2" id="KW-0665">Pyrimidine biosynthesis</keyword>
<dbReference type="NCBIfam" id="NF005791">
    <property type="entry name" value="PRK07627.1"/>
    <property type="match status" value="1"/>
</dbReference>
<evidence type="ECO:0000259" key="3">
    <source>
        <dbReference type="Pfam" id="PF07969"/>
    </source>
</evidence>
<organism evidence="5">
    <name type="scientific">marine metagenome</name>
    <dbReference type="NCBI Taxonomy" id="408172"/>
    <lineage>
        <taxon>unclassified sequences</taxon>
        <taxon>metagenomes</taxon>
        <taxon>ecological metagenomes</taxon>
    </lineage>
</organism>
<dbReference type="AlphaFoldDB" id="A0A382CL25"/>
<feature type="domain" description="Amidohydrolase 3" evidence="3">
    <location>
        <begin position="342"/>
        <end position="422"/>
    </location>
</feature>
<dbReference type="InterPro" id="IPR004722">
    <property type="entry name" value="DHOase"/>
</dbReference>
<dbReference type="GO" id="GO:0004038">
    <property type="term" value="F:allantoinase activity"/>
    <property type="evidence" value="ECO:0007669"/>
    <property type="project" value="TreeGrafter"/>
</dbReference>
<dbReference type="Gene3D" id="2.30.40.10">
    <property type="entry name" value="Urease, subunit C, domain 1"/>
    <property type="match status" value="1"/>
</dbReference>
<dbReference type="NCBIfam" id="TIGR00857">
    <property type="entry name" value="pyrC_multi"/>
    <property type="match status" value="1"/>
</dbReference>
<dbReference type="InterPro" id="IPR032466">
    <property type="entry name" value="Metal_Hydrolase"/>
</dbReference>
<sequence length="425" mass="46398">MRISIENGKLYDPSKKLDSKQDLFIADGKIVAFKKKPEGFKSDIKIDAKDKIIVPGLVDLCARLREPGFEKKGTFKSELNAANSNGITSICMPPDTAPVVDTPAVVEFIHQRARETNRANIYPLGALTQELKGEQLAEMYLLKEAGCVGVSNALVAIENMEVLRRAFEYANSCGLTVFIYAEDKKLKNNGVAHEGAISTRLGLPAIPETSETVAISQALLLIEQTNVRAHFCHLSSSRGVKLISEAKKRGIPVTADVSICNLHLTDMDIANYDSNCHLQPPLRSERDRMGLIEGINDETISAVCSDHQPHDANAKCAPFSLTEPGASTIEHLLPLILHLVNRNEVTFERAISLVTSQPANILGVNKGVLEKNNDADLCVYDPSANLSIDKNNMLSTGKNTPFNGWELQGKVTHTLLNGEVVFSTD</sequence>
<dbReference type="GO" id="GO:0004151">
    <property type="term" value="F:dihydroorotase activity"/>
    <property type="evidence" value="ECO:0007669"/>
    <property type="project" value="InterPro"/>
</dbReference>
<name>A0A382CL25_9ZZZZ</name>
<gene>
    <name evidence="5" type="ORF">METZ01_LOCUS179782</name>
</gene>
<dbReference type="InterPro" id="IPR011059">
    <property type="entry name" value="Metal-dep_hydrolase_composite"/>
</dbReference>
<dbReference type="CDD" id="cd01317">
    <property type="entry name" value="DHOase_IIa"/>
    <property type="match status" value="1"/>
</dbReference>
<evidence type="ECO:0000259" key="4">
    <source>
        <dbReference type="Pfam" id="PF12890"/>
    </source>
</evidence>
<dbReference type="EMBL" id="UINC01035085">
    <property type="protein sequence ID" value="SVB26928.1"/>
    <property type="molecule type" value="Genomic_DNA"/>
</dbReference>
<keyword evidence="1" id="KW-0862">Zinc</keyword>
<dbReference type="GO" id="GO:0005737">
    <property type="term" value="C:cytoplasm"/>
    <property type="evidence" value="ECO:0007669"/>
    <property type="project" value="TreeGrafter"/>
</dbReference>
<evidence type="ECO:0000256" key="1">
    <source>
        <dbReference type="ARBA" id="ARBA00022833"/>
    </source>
</evidence>
<dbReference type="SUPFAM" id="SSF51338">
    <property type="entry name" value="Composite domain of metallo-dependent hydrolases"/>
    <property type="match status" value="1"/>
</dbReference>
<evidence type="ECO:0000256" key="2">
    <source>
        <dbReference type="ARBA" id="ARBA00022975"/>
    </source>
</evidence>
<dbReference type="SUPFAM" id="SSF51556">
    <property type="entry name" value="Metallo-dependent hydrolases"/>
    <property type="match status" value="1"/>
</dbReference>
<dbReference type="PANTHER" id="PTHR43668:SF2">
    <property type="entry name" value="ALLANTOINASE"/>
    <property type="match status" value="1"/>
</dbReference>
<proteinExistence type="predicted"/>
<dbReference type="InterPro" id="IPR050138">
    <property type="entry name" value="DHOase/Allantoinase_Hydrolase"/>
</dbReference>
<feature type="domain" description="Dihydroorotase catalytic" evidence="4">
    <location>
        <begin position="51"/>
        <end position="236"/>
    </location>
</feature>
<dbReference type="Pfam" id="PF12890">
    <property type="entry name" value="DHOase"/>
    <property type="match status" value="1"/>
</dbReference>
<dbReference type="GO" id="GO:0046872">
    <property type="term" value="F:metal ion binding"/>
    <property type="evidence" value="ECO:0007669"/>
    <property type="project" value="InterPro"/>
</dbReference>
<dbReference type="InterPro" id="IPR024403">
    <property type="entry name" value="DHOase_cat"/>
</dbReference>
<dbReference type="PANTHER" id="PTHR43668">
    <property type="entry name" value="ALLANTOINASE"/>
    <property type="match status" value="1"/>
</dbReference>
<dbReference type="GO" id="GO:0006145">
    <property type="term" value="P:purine nucleobase catabolic process"/>
    <property type="evidence" value="ECO:0007669"/>
    <property type="project" value="TreeGrafter"/>
</dbReference>
<protein>
    <submittedName>
        <fullName evidence="5">Uncharacterized protein</fullName>
    </submittedName>
</protein>
<dbReference type="InterPro" id="IPR013108">
    <property type="entry name" value="Amidohydro_3"/>
</dbReference>
<dbReference type="Gene3D" id="3.20.20.140">
    <property type="entry name" value="Metal-dependent hydrolases"/>
    <property type="match status" value="1"/>
</dbReference>
<dbReference type="Pfam" id="PF07969">
    <property type="entry name" value="Amidohydro_3"/>
    <property type="match status" value="1"/>
</dbReference>
<reference evidence="5" key="1">
    <citation type="submission" date="2018-05" db="EMBL/GenBank/DDBJ databases">
        <authorList>
            <person name="Lanie J.A."/>
            <person name="Ng W.-L."/>
            <person name="Kazmierczak K.M."/>
            <person name="Andrzejewski T.M."/>
            <person name="Davidsen T.M."/>
            <person name="Wayne K.J."/>
            <person name="Tettelin H."/>
            <person name="Glass J.I."/>
            <person name="Rusch D."/>
            <person name="Podicherti R."/>
            <person name="Tsui H.-C.T."/>
            <person name="Winkler M.E."/>
        </authorList>
    </citation>
    <scope>NUCLEOTIDE SEQUENCE</scope>
</reference>
<dbReference type="GO" id="GO:0006221">
    <property type="term" value="P:pyrimidine nucleotide biosynthetic process"/>
    <property type="evidence" value="ECO:0007669"/>
    <property type="project" value="UniProtKB-KW"/>
</dbReference>